<sequence>MLSYFESELQKYIKSYDKNKFSEAIDYILSNGGKRIRPQLILNLAKSLNKNYKEVIDLAIAIELIHTYSLIHDDLPCMDNDDYRRGKLTLHKKYNEYTALLVGCALLTDAFNVIAKSKTLKNKDKIISFISEKIGAKGMIMGQFLDMEYENKEIDEKTLKIIHKKKTAELIKASLIATLINFDIYNEKYEKIAENLGLIYQIQDDIFDYDTFDNSNYARIIGLDKAKKEILDLKEEIYYLLSDNKEFLEYIDKIINRSY</sequence>
<reference evidence="8 9" key="1">
    <citation type="submission" date="2019-10" db="EMBL/GenBank/DDBJ databases">
        <authorList>
            <person name="Blom J."/>
        </authorList>
    </citation>
    <scope>NUCLEOTIDE SEQUENCE [LARGE SCALE GENOMIC DNA]</scope>
    <source>
        <strain evidence="8 9">ES3154-GLU</strain>
    </source>
</reference>
<keyword evidence="4" id="KW-0479">Metal-binding</keyword>
<accession>A0A6I8MCF2</accession>
<dbReference type="InterPro" id="IPR033749">
    <property type="entry name" value="Polyprenyl_synt_CS"/>
</dbReference>
<evidence type="ECO:0000313" key="8">
    <source>
        <dbReference type="EMBL" id="VWL84789.1"/>
    </source>
</evidence>
<dbReference type="SFLD" id="SFLDS00005">
    <property type="entry name" value="Isoprenoid_Synthase_Type_I"/>
    <property type="match status" value="1"/>
</dbReference>
<evidence type="ECO:0000256" key="3">
    <source>
        <dbReference type="ARBA" id="ARBA00022679"/>
    </source>
</evidence>
<dbReference type="Proteomes" id="UP000419017">
    <property type="component" value="Unassembled WGS sequence"/>
</dbReference>
<comment type="similarity">
    <text evidence="2 7">Belongs to the FPP/GGPP synthase family.</text>
</comment>
<keyword evidence="5" id="KW-0460">Magnesium</keyword>
<dbReference type="AlphaFoldDB" id="A0A6I8MCF2"/>
<dbReference type="PANTHER" id="PTHR43281">
    <property type="entry name" value="FARNESYL DIPHOSPHATE SYNTHASE"/>
    <property type="match status" value="1"/>
</dbReference>
<comment type="cofactor">
    <cofactor evidence="1">
        <name>Mg(2+)</name>
        <dbReference type="ChEBI" id="CHEBI:18420"/>
    </cofactor>
</comment>
<keyword evidence="9" id="KW-1185">Reference proteome</keyword>
<dbReference type="PANTHER" id="PTHR43281:SF1">
    <property type="entry name" value="FARNESYL DIPHOSPHATE SYNTHASE"/>
    <property type="match status" value="1"/>
</dbReference>
<dbReference type="InterPro" id="IPR000092">
    <property type="entry name" value="Polyprenyl_synt"/>
</dbReference>
<proteinExistence type="inferred from homology"/>
<gene>
    <name evidence="8" type="ORF">OMES3154_00037</name>
</gene>
<dbReference type="PROSITE" id="PS00723">
    <property type="entry name" value="POLYPRENYL_SYNTHASE_1"/>
    <property type="match status" value="1"/>
</dbReference>
<evidence type="ECO:0000256" key="2">
    <source>
        <dbReference type="ARBA" id="ARBA00006706"/>
    </source>
</evidence>
<dbReference type="EMBL" id="CABWIB010000001">
    <property type="protein sequence ID" value="VWL84789.1"/>
    <property type="molecule type" value="Genomic_DNA"/>
</dbReference>
<dbReference type="InterPro" id="IPR008949">
    <property type="entry name" value="Isoprenoid_synthase_dom_sf"/>
</dbReference>
<evidence type="ECO:0000256" key="6">
    <source>
        <dbReference type="ARBA" id="ARBA00023229"/>
    </source>
</evidence>
<dbReference type="GO" id="GO:0046872">
    <property type="term" value="F:metal ion binding"/>
    <property type="evidence" value="ECO:0007669"/>
    <property type="project" value="UniProtKB-KW"/>
</dbReference>
<evidence type="ECO:0000256" key="4">
    <source>
        <dbReference type="ARBA" id="ARBA00022723"/>
    </source>
</evidence>
<organism evidence="8 9">
    <name type="scientific">Oceanivirga miroungae</name>
    <dbReference type="NCBI Taxonomy" id="1130046"/>
    <lineage>
        <taxon>Bacteria</taxon>
        <taxon>Fusobacteriati</taxon>
        <taxon>Fusobacteriota</taxon>
        <taxon>Fusobacteriia</taxon>
        <taxon>Fusobacteriales</taxon>
        <taxon>Leptotrichiaceae</taxon>
        <taxon>Oceanivirga</taxon>
    </lineage>
</organism>
<evidence type="ECO:0000256" key="5">
    <source>
        <dbReference type="ARBA" id="ARBA00022842"/>
    </source>
</evidence>
<dbReference type="Gene3D" id="1.10.600.10">
    <property type="entry name" value="Farnesyl Diphosphate Synthase"/>
    <property type="match status" value="1"/>
</dbReference>
<dbReference type="GO" id="GO:0008299">
    <property type="term" value="P:isoprenoid biosynthetic process"/>
    <property type="evidence" value="ECO:0007669"/>
    <property type="project" value="UniProtKB-KW"/>
</dbReference>
<name>A0A6I8MCF2_9FUSO</name>
<evidence type="ECO:0000256" key="7">
    <source>
        <dbReference type="RuleBase" id="RU004466"/>
    </source>
</evidence>
<dbReference type="Pfam" id="PF00348">
    <property type="entry name" value="polyprenyl_synt"/>
    <property type="match status" value="1"/>
</dbReference>
<dbReference type="PROSITE" id="PS00444">
    <property type="entry name" value="POLYPRENYL_SYNTHASE_2"/>
    <property type="match status" value="1"/>
</dbReference>
<dbReference type="RefSeq" id="WP_156682846.1">
    <property type="nucleotide sequence ID" value="NZ_CABWIB010000001.1"/>
</dbReference>
<protein>
    <submittedName>
        <fullName evidence="8">Polyprenyl synthetase</fullName>
    </submittedName>
</protein>
<evidence type="ECO:0000256" key="1">
    <source>
        <dbReference type="ARBA" id="ARBA00001946"/>
    </source>
</evidence>
<keyword evidence="3 7" id="KW-0808">Transferase</keyword>
<evidence type="ECO:0000313" key="9">
    <source>
        <dbReference type="Proteomes" id="UP000419017"/>
    </source>
</evidence>
<keyword evidence="6" id="KW-0414">Isoprene biosynthesis</keyword>
<dbReference type="GO" id="GO:0004659">
    <property type="term" value="F:prenyltransferase activity"/>
    <property type="evidence" value="ECO:0007669"/>
    <property type="project" value="InterPro"/>
</dbReference>
<dbReference type="SUPFAM" id="SSF48576">
    <property type="entry name" value="Terpenoid synthases"/>
    <property type="match status" value="1"/>
</dbReference>